<organism evidence="2">
    <name type="scientific">Culex pipiens</name>
    <name type="common">House mosquito</name>
    <dbReference type="NCBI Taxonomy" id="7175"/>
    <lineage>
        <taxon>Eukaryota</taxon>
        <taxon>Metazoa</taxon>
        <taxon>Ecdysozoa</taxon>
        <taxon>Arthropoda</taxon>
        <taxon>Hexapoda</taxon>
        <taxon>Insecta</taxon>
        <taxon>Pterygota</taxon>
        <taxon>Neoptera</taxon>
        <taxon>Endopterygota</taxon>
        <taxon>Diptera</taxon>
        <taxon>Nematocera</taxon>
        <taxon>Culicoidea</taxon>
        <taxon>Culicidae</taxon>
        <taxon>Culicinae</taxon>
        <taxon>Culicini</taxon>
        <taxon>Culex</taxon>
        <taxon>Culex</taxon>
    </lineage>
</organism>
<evidence type="ECO:0000256" key="1">
    <source>
        <dbReference type="SAM" id="Phobius"/>
    </source>
</evidence>
<proteinExistence type="predicted"/>
<protein>
    <submittedName>
        <fullName evidence="2">(northern house mosquito) hypothetical protein</fullName>
    </submittedName>
</protein>
<keyword evidence="1" id="KW-1133">Transmembrane helix</keyword>
<name>A0A8D8CQN1_CULPI</name>
<dbReference type="AlphaFoldDB" id="A0A8D8CQN1"/>
<feature type="transmembrane region" description="Helical" evidence="1">
    <location>
        <begin position="20"/>
        <end position="40"/>
    </location>
</feature>
<keyword evidence="1" id="KW-0812">Transmembrane</keyword>
<accession>A0A8D8CQN1</accession>
<feature type="transmembrane region" description="Helical" evidence="1">
    <location>
        <begin position="231"/>
        <end position="250"/>
    </location>
</feature>
<keyword evidence="1" id="KW-0472">Membrane</keyword>
<evidence type="ECO:0000313" key="2">
    <source>
        <dbReference type="EMBL" id="CAG6497806.1"/>
    </source>
</evidence>
<reference evidence="2" key="1">
    <citation type="submission" date="2021-05" db="EMBL/GenBank/DDBJ databases">
        <authorList>
            <person name="Alioto T."/>
            <person name="Alioto T."/>
            <person name="Gomez Garrido J."/>
        </authorList>
    </citation>
    <scope>NUCLEOTIDE SEQUENCE</scope>
</reference>
<dbReference type="EMBL" id="HBUE01134047">
    <property type="protein sequence ID" value="CAG6497806.1"/>
    <property type="molecule type" value="Transcribed_RNA"/>
</dbReference>
<sequence>MLMAPSSPSSLSSSLLDLRPRLFPGPPVFGAAVAAVRFGAGSGVRARFRNVGGVYGGSLIMWTATDSARLRRMPIGTGRTGSGASLARSAVGCFGRDRFVLTKLAKDMCVSGLSGSQMIFFLMTRERFGGSTSGSSTGGGGGGIDTFESTLTNLAGAETGSSSQSDTSEVISSFGDCLMASLADGDFTLGVRGGEGMEFSDGNGCEPDTTLGFGLDSGVTARGVSLSTGSFFGIIIGLGTGLIVVWPFIVTLTGSFFGVTGFGFGGETLISAPNSSTFFLGFRPFGSTGKAAICRIAIVFSSSFCSSFMSASSTNEI</sequence>